<dbReference type="HOGENOM" id="CLU_072148_2_1_1"/>
<accession>A0A0C3GGK9</accession>
<evidence type="ECO:0000256" key="5">
    <source>
        <dbReference type="ARBA" id="ARBA00023180"/>
    </source>
</evidence>
<dbReference type="InterPro" id="IPR004911">
    <property type="entry name" value="Interferon-induced_GILT"/>
</dbReference>
<proteinExistence type="inferred from homology"/>
<evidence type="ECO:0008006" key="9">
    <source>
        <dbReference type="Google" id="ProtNLM"/>
    </source>
</evidence>
<name>A0A0C3GGK9_PILCF</name>
<dbReference type="InParanoid" id="A0A0C3GGK9"/>
<comment type="similarity">
    <text evidence="2">Belongs to the GILT family.</text>
</comment>
<dbReference type="PANTHER" id="PTHR13234">
    <property type="entry name" value="GAMMA-INTERFERON INDUCIBLE LYSOSOMAL THIOL REDUCTASE GILT"/>
    <property type="match status" value="1"/>
</dbReference>
<reference evidence="7 8" key="1">
    <citation type="submission" date="2014-04" db="EMBL/GenBank/DDBJ databases">
        <authorList>
            <consortium name="DOE Joint Genome Institute"/>
            <person name="Kuo A."/>
            <person name="Tarkka M."/>
            <person name="Buscot F."/>
            <person name="Kohler A."/>
            <person name="Nagy L.G."/>
            <person name="Floudas D."/>
            <person name="Copeland A."/>
            <person name="Barry K.W."/>
            <person name="Cichocki N."/>
            <person name="Veneault-Fourrey C."/>
            <person name="LaButti K."/>
            <person name="Lindquist E.A."/>
            <person name="Lipzen A."/>
            <person name="Lundell T."/>
            <person name="Morin E."/>
            <person name="Murat C."/>
            <person name="Sun H."/>
            <person name="Tunlid A."/>
            <person name="Henrissat B."/>
            <person name="Grigoriev I.V."/>
            <person name="Hibbett D.S."/>
            <person name="Martin F."/>
            <person name="Nordberg H.P."/>
            <person name="Cantor M.N."/>
            <person name="Hua S.X."/>
        </authorList>
    </citation>
    <scope>NUCLEOTIDE SEQUENCE [LARGE SCALE GENOMIC DNA]</scope>
    <source>
        <strain evidence="7 8">F 1598</strain>
    </source>
</reference>
<sequence>MSLLPRIVLLILPAVVLALAPPLFTVQYDAIAGLDDVRVPVLLGVTSRGPDALLCEAVFDQVLNRVIGITDLKLIYVGQLNPSEPDFGVECLHGPDECAGNVQQLCVAKYTNPTDWWSFVHCQNYQGRDRIGTPDVALNCAKIAGIDWEGGGAGDCAGLDGSGRGSEGVSLLQESVRATEALGIDKSCTILINGRQVCIHDRVWKECQAGHNPGDFVRQINHEYERLNGDDYSGE</sequence>
<keyword evidence="4 6" id="KW-0732">Signal</keyword>
<dbReference type="Proteomes" id="UP000054166">
    <property type="component" value="Unassembled WGS sequence"/>
</dbReference>
<evidence type="ECO:0000256" key="6">
    <source>
        <dbReference type="SAM" id="SignalP"/>
    </source>
</evidence>
<comment type="subcellular location">
    <subcellularLocation>
        <location evidence="1">Secreted</location>
    </subcellularLocation>
</comment>
<evidence type="ECO:0000313" key="8">
    <source>
        <dbReference type="Proteomes" id="UP000054166"/>
    </source>
</evidence>
<keyword evidence="5" id="KW-0325">Glycoprotein</keyword>
<dbReference type="GO" id="GO:0016671">
    <property type="term" value="F:oxidoreductase activity, acting on a sulfur group of donors, disulfide as acceptor"/>
    <property type="evidence" value="ECO:0007669"/>
    <property type="project" value="InterPro"/>
</dbReference>
<gene>
    <name evidence="7" type="ORF">PILCRDRAFT_811268</name>
</gene>
<dbReference type="EMBL" id="KN832972">
    <property type="protein sequence ID" value="KIM90789.1"/>
    <property type="molecule type" value="Genomic_DNA"/>
</dbReference>
<protein>
    <recommendedName>
        <fullName evidence="9">Gamma interferon inducible lysosomal thiol reductase GILT</fullName>
    </recommendedName>
</protein>
<keyword evidence="8" id="KW-1185">Reference proteome</keyword>
<feature type="signal peptide" evidence="6">
    <location>
        <begin position="1"/>
        <end position="18"/>
    </location>
</feature>
<dbReference type="STRING" id="765440.A0A0C3GGK9"/>
<dbReference type="AlphaFoldDB" id="A0A0C3GGK9"/>
<keyword evidence="3" id="KW-0964">Secreted</keyword>
<reference evidence="8" key="2">
    <citation type="submission" date="2015-01" db="EMBL/GenBank/DDBJ databases">
        <title>Evolutionary Origins and Diversification of the Mycorrhizal Mutualists.</title>
        <authorList>
            <consortium name="DOE Joint Genome Institute"/>
            <consortium name="Mycorrhizal Genomics Consortium"/>
            <person name="Kohler A."/>
            <person name="Kuo A."/>
            <person name="Nagy L.G."/>
            <person name="Floudas D."/>
            <person name="Copeland A."/>
            <person name="Barry K.W."/>
            <person name="Cichocki N."/>
            <person name="Veneault-Fourrey C."/>
            <person name="LaButti K."/>
            <person name="Lindquist E.A."/>
            <person name="Lipzen A."/>
            <person name="Lundell T."/>
            <person name="Morin E."/>
            <person name="Murat C."/>
            <person name="Riley R."/>
            <person name="Ohm R."/>
            <person name="Sun H."/>
            <person name="Tunlid A."/>
            <person name="Henrissat B."/>
            <person name="Grigoriev I.V."/>
            <person name="Hibbett D.S."/>
            <person name="Martin F."/>
        </authorList>
    </citation>
    <scope>NUCLEOTIDE SEQUENCE [LARGE SCALE GENOMIC DNA]</scope>
    <source>
        <strain evidence="8">F 1598</strain>
    </source>
</reference>
<evidence type="ECO:0000256" key="4">
    <source>
        <dbReference type="ARBA" id="ARBA00022729"/>
    </source>
</evidence>
<evidence type="ECO:0000256" key="1">
    <source>
        <dbReference type="ARBA" id="ARBA00004613"/>
    </source>
</evidence>
<dbReference type="OrthoDB" id="958254at2759"/>
<dbReference type="GO" id="GO:0005576">
    <property type="term" value="C:extracellular region"/>
    <property type="evidence" value="ECO:0007669"/>
    <property type="project" value="UniProtKB-SubCell"/>
</dbReference>
<evidence type="ECO:0000313" key="7">
    <source>
        <dbReference type="EMBL" id="KIM90789.1"/>
    </source>
</evidence>
<feature type="chain" id="PRO_5002164761" description="Gamma interferon inducible lysosomal thiol reductase GILT" evidence="6">
    <location>
        <begin position="19"/>
        <end position="235"/>
    </location>
</feature>
<dbReference type="PANTHER" id="PTHR13234:SF8">
    <property type="entry name" value="GAMMA-INTERFERON-INDUCIBLE LYSOSOMAL THIOL REDUCTASE"/>
    <property type="match status" value="1"/>
</dbReference>
<dbReference type="Pfam" id="PF03227">
    <property type="entry name" value="GILT"/>
    <property type="match status" value="1"/>
</dbReference>
<organism evidence="7 8">
    <name type="scientific">Piloderma croceum (strain F 1598)</name>
    <dbReference type="NCBI Taxonomy" id="765440"/>
    <lineage>
        <taxon>Eukaryota</taxon>
        <taxon>Fungi</taxon>
        <taxon>Dikarya</taxon>
        <taxon>Basidiomycota</taxon>
        <taxon>Agaricomycotina</taxon>
        <taxon>Agaricomycetes</taxon>
        <taxon>Agaricomycetidae</taxon>
        <taxon>Atheliales</taxon>
        <taxon>Atheliaceae</taxon>
        <taxon>Piloderma</taxon>
    </lineage>
</organism>
<evidence type="ECO:0000256" key="2">
    <source>
        <dbReference type="ARBA" id="ARBA00005679"/>
    </source>
</evidence>
<evidence type="ECO:0000256" key="3">
    <source>
        <dbReference type="ARBA" id="ARBA00022525"/>
    </source>
</evidence>